<dbReference type="EMBL" id="HAEI01005368">
    <property type="protein sequence ID" value="SBR92976.1"/>
    <property type="molecule type" value="Transcribed_RNA"/>
</dbReference>
<proteinExistence type="predicted"/>
<protein>
    <submittedName>
        <fullName evidence="2">Uncharacterized protein</fullName>
    </submittedName>
</protein>
<name>A0A1A8QHK2_9TELE</name>
<evidence type="ECO:0000256" key="1">
    <source>
        <dbReference type="SAM" id="MobiDB-lite"/>
    </source>
</evidence>
<sequence>RIFSKHDILVNFKHNNTSRQKLVHPQDKTSKQKLRGIVHAVKCSEDCPDHCIGETKQQPHNKGEPPLQVKTLQSTYT</sequence>
<organism evidence="2">
    <name type="scientific">Nothobranchius rachovii</name>
    <name type="common">bluefin notho</name>
    <dbReference type="NCBI Taxonomy" id="451742"/>
    <lineage>
        <taxon>Eukaryota</taxon>
        <taxon>Metazoa</taxon>
        <taxon>Chordata</taxon>
        <taxon>Craniata</taxon>
        <taxon>Vertebrata</taxon>
        <taxon>Euteleostomi</taxon>
        <taxon>Actinopterygii</taxon>
        <taxon>Neopterygii</taxon>
        <taxon>Teleostei</taxon>
        <taxon>Neoteleostei</taxon>
        <taxon>Acanthomorphata</taxon>
        <taxon>Ovalentaria</taxon>
        <taxon>Atherinomorphae</taxon>
        <taxon>Cyprinodontiformes</taxon>
        <taxon>Nothobranchiidae</taxon>
        <taxon>Nothobranchius</taxon>
    </lineage>
</organism>
<feature type="non-terminal residue" evidence="2">
    <location>
        <position position="1"/>
    </location>
</feature>
<feature type="non-terminal residue" evidence="2">
    <location>
        <position position="77"/>
    </location>
</feature>
<accession>A0A1A8QHK2</accession>
<evidence type="ECO:0000313" key="2">
    <source>
        <dbReference type="EMBL" id="SBR92976.1"/>
    </source>
</evidence>
<reference evidence="2" key="2">
    <citation type="submission" date="2016-06" db="EMBL/GenBank/DDBJ databases">
        <title>The genome of a short-lived fish provides insights into sex chromosome evolution and the genetic control of aging.</title>
        <authorList>
            <person name="Reichwald K."/>
            <person name="Felder M."/>
            <person name="Petzold A."/>
            <person name="Koch P."/>
            <person name="Groth M."/>
            <person name="Platzer M."/>
        </authorList>
    </citation>
    <scope>NUCLEOTIDE SEQUENCE</scope>
    <source>
        <tissue evidence="2">Brain</tissue>
    </source>
</reference>
<reference evidence="2" key="1">
    <citation type="submission" date="2016-05" db="EMBL/GenBank/DDBJ databases">
        <authorList>
            <person name="Lavstsen T."/>
            <person name="Jespersen J.S."/>
        </authorList>
    </citation>
    <scope>NUCLEOTIDE SEQUENCE</scope>
    <source>
        <tissue evidence="2">Brain</tissue>
    </source>
</reference>
<dbReference type="AlphaFoldDB" id="A0A1A8QHK2"/>
<feature type="region of interest" description="Disordered" evidence="1">
    <location>
        <begin position="52"/>
        <end position="77"/>
    </location>
</feature>
<gene>
    <name evidence="2" type="primary">FP016176.1</name>
</gene>